<reference evidence="1" key="1">
    <citation type="submission" date="2018-02" db="EMBL/GenBank/DDBJ databases">
        <title>Rhizophora mucronata_Transcriptome.</title>
        <authorList>
            <person name="Meera S.P."/>
            <person name="Sreeshan A."/>
            <person name="Augustine A."/>
        </authorList>
    </citation>
    <scope>NUCLEOTIDE SEQUENCE</scope>
    <source>
        <tissue evidence="1">Leaf</tissue>
    </source>
</reference>
<proteinExistence type="predicted"/>
<dbReference type="AlphaFoldDB" id="A0A2P2N5Z4"/>
<accession>A0A2P2N5Z4</accession>
<name>A0A2P2N5Z4_RHIMU</name>
<sequence>MMIMLKKANHQSIPFWDIDVKSIYLKIERVSTDKLSTTCVGSIAKKLINFPVDLL</sequence>
<evidence type="ECO:0000313" key="1">
    <source>
        <dbReference type="EMBL" id="MBX37914.1"/>
    </source>
</evidence>
<dbReference type="EMBL" id="GGEC01057430">
    <property type="protein sequence ID" value="MBX37914.1"/>
    <property type="molecule type" value="Transcribed_RNA"/>
</dbReference>
<organism evidence="1">
    <name type="scientific">Rhizophora mucronata</name>
    <name type="common">Asiatic mangrove</name>
    <dbReference type="NCBI Taxonomy" id="61149"/>
    <lineage>
        <taxon>Eukaryota</taxon>
        <taxon>Viridiplantae</taxon>
        <taxon>Streptophyta</taxon>
        <taxon>Embryophyta</taxon>
        <taxon>Tracheophyta</taxon>
        <taxon>Spermatophyta</taxon>
        <taxon>Magnoliopsida</taxon>
        <taxon>eudicotyledons</taxon>
        <taxon>Gunneridae</taxon>
        <taxon>Pentapetalae</taxon>
        <taxon>rosids</taxon>
        <taxon>fabids</taxon>
        <taxon>Malpighiales</taxon>
        <taxon>Rhizophoraceae</taxon>
        <taxon>Rhizophora</taxon>
    </lineage>
</organism>
<protein>
    <submittedName>
        <fullName evidence="1">Uncharacterized protein</fullName>
    </submittedName>
</protein>